<evidence type="ECO:0000313" key="3">
    <source>
        <dbReference type="Proteomes" id="UP000070501"/>
    </source>
</evidence>
<reference evidence="3" key="1">
    <citation type="submission" date="2016-02" db="EMBL/GenBank/DDBJ databases">
        <title>Draft genome sequence of Microdochium bolleyi, a fungal endophyte of beachgrass.</title>
        <authorList>
            <consortium name="DOE Joint Genome Institute"/>
            <person name="David A.S."/>
            <person name="May G."/>
            <person name="Haridas S."/>
            <person name="Lim J."/>
            <person name="Wang M."/>
            <person name="Labutti K."/>
            <person name="Lipzen A."/>
            <person name="Barry K."/>
            <person name="Grigoriev I.V."/>
        </authorList>
    </citation>
    <scope>NUCLEOTIDE SEQUENCE [LARGE SCALE GENOMIC DNA]</scope>
    <source>
        <strain evidence="3">J235TASD1</strain>
    </source>
</reference>
<dbReference type="Proteomes" id="UP000070501">
    <property type="component" value="Unassembled WGS sequence"/>
</dbReference>
<dbReference type="STRING" id="196109.A0A136J7V9"/>
<feature type="compositionally biased region" description="Low complexity" evidence="1">
    <location>
        <begin position="153"/>
        <end position="162"/>
    </location>
</feature>
<organism evidence="2 3">
    <name type="scientific">Microdochium bolleyi</name>
    <dbReference type="NCBI Taxonomy" id="196109"/>
    <lineage>
        <taxon>Eukaryota</taxon>
        <taxon>Fungi</taxon>
        <taxon>Dikarya</taxon>
        <taxon>Ascomycota</taxon>
        <taxon>Pezizomycotina</taxon>
        <taxon>Sordariomycetes</taxon>
        <taxon>Xylariomycetidae</taxon>
        <taxon>Xylariales</taxon>
        <taxon>Microdochiaceae</taxon>
        <taxon>Microdochium</taxon>
    </lineage>
</organism>
<feature type="compositionally biased region" description="Basic and acidic residues" evidence="1">
    <location>
        <begin position="236"/>
        <end position="248"/>
    </location>
</feature>
<sequence>MTTLPEGWEADYDGSRWFYRYKSTGIVQYQFPQEGDEFPEWYDDGGEDLPLEPEAWLASEQQVRRRSTLVSDPDNPDQSSPAKAVATTSRRKKSETIPEDEEMSATGYFDPSSFMYFGPGGDISPVGEDDDGELPASKTKKSETPTPSPGPTPSTVHSHVSPVPGPPAQPDPYAMAAELPEDNVQLWKPTGFVAELPTQDTIKCAEELAPIEMDGTSHIPTPIQTNMTQDGPVELPTHRSPVEPKIEGKAPVTPSPPVATPPAQFGLIKAPEPNGAHRGSTGNLCSSA</sequence>
<evidence type="ECO:0000256" key="1">
    <source>
        <dbReference type="SAM" id="MobiDB-lite"/>
    </source>
</evidence>
<proteinExistence type="predicted"/>
<feature type="region of interest" description="Disordered" evidence="1">
    <location>
        <begin position="58"/>
        <end position="179"/>
    </location>
</feature>
<dbReference type="SUPFAM" id="SSF51045">
    <property type="entry name" value="WW domain"/>
    <property type="match status" value="1"/>
</dbReference>
<dbReference type="EMBL" id="KQ964248">
    <property type="protein sequence ID" value="KXJ93244.1"/>
    <property type="molecule type" value="Genomic_DNA"/>
</dbReference>
<gene>
    <name evidence="2" type="ORF">Micbo1qcDRAFT_203350</name>
</gene>
<protein>
    <recommendedName>
        <fullName evidence="4">WW domain-containing protein</fullName>
    </recommendedName>
</protein>
<feature type="region of interest" description="Disordered" evidence="1">
    <location>
        <begin position="215"/>
        <end position="288"/>
    </location>
</feature>
<dbReference type="OrthoDB" id="3439539at2759"/>
<accession>A0A136J7V9</accession>
<evidence type="ECO:0000313" key="2">
    <source>
        <dbReference type="EMBL" id="KXJ93244.1"/>
    </source>
</evidence>
<dbReference type="InParanoid" id="A0A136J7V9"/>
<dbReference type="InterPro" id="IPR036020">
    <property type="entry name" value="WW_dom_sf"/>
</dbReference>
<evidence type="ECO:0008006" key="4">
    <source>
        <dbReference type="Google" id="ProtNLM"/>
    </source>
</evidence>
<name>A0A136J7V9_9PEZI</name>
<keyword evidence="3" id="KW-1185">Reference proteome</keyword>
<feature type="compositionally biased region" description="Polar residues" evidence="1">
    <location>
        <begin position="218"/>
        <end position="229"/>
    </location>
</feature>
<dbReference type="AlphaFoldDB" id="A0A136J7V9"/>